<comment type="similarity">
    <text evidence="2">Belongs to the nudE family.</text>
</comment>
<organism evidence="11 12">
    <name type="scientific">Pneumocystis wakefieldiae</name>
    <dbReference type="NCBI Taxonomy" id="38082"/>
    <lineage>
        <taxon>Eukaryota</taxon>
        <taxon>Fungi</taxon>
        <taxon>Dikarya</taxon>
        <taxon>Ascomycota</taxon>
        <taxon>Taphrinomycotina</taxon>
        <taxon>Pneumocystomycetes</taxon>
        <taxon>Pneumocystaceae</taxon>
        <taxon>Pneumocystis</taxon>
    </lineage>
</organism>
<dbReference type="GO" id="GO:0007059">
    <property type="term" value="P:chromosome segregation"/>
    <property type="evidence" value="ECO:0007669"/>
    <property type="project" value="TreeGrafter"/>
</dbReference>
<dbReference type="PANTHER" id="PTHR10921:SF1">
    <property type="entry name" value="NUCLEAR DISTRIBUTION PROTEIN NUDE HOMOLOG"/>
    <property type="match status" value="1"/>
</dbReference>
<accession>A0A899FYD6</accession>
<keyword evidence="4" id="KW-0493">Microtubule</keyword>
<feature type="transmembrane region" description="Helical" evidence="9">
    <location>
        <begin position="20"/>
        <end position="40"/>
    </location>
</feature>
<keyword evidence="6" id="KW-0206">Cytoskeleton</keyword>
<reference evidence="11" key="1">
    <citation type="submission" date="2020-06" db="EMBL/GenBank/DDBJ databases">
        <title>Genomes of multiple members of Pneumocystis genus reveal paths to human pathogen Pneumocystis jirovecii.</title>
        <authorList>
            <person name="Cisse O.H."/>
            <person name="Ma L."/>
            <person name="Dekker J."/>
            <person name="Khil P."/>
            <person name="Jo J."/>
            <person name="Brenchley J."/>
            <person name="Blair R."/>
            <person name="Pahar B."/>
            <person name="Chabe M."/>
            <person name="Van Rompay K.A."/>
            <person name="Keesler R."/>
            <person name="Sukura A."/>
            <person name="Hirsch V."/>
            <person name="Kutty G."/>
            <person name="Liu Y."/>
            <person name="Peng L."/>
            <person name="Chen J."/>
            <person name="Song J."/>
            <person name="Weissenbacher-Lang C."/>
            <person name="Xu J."/>
            <person name="Upham N.S."/>
            <person name="Stajich J.E."/>
            <person name="Cuomo C.A."/>
            <person name="Cushion M.T."/>
            <person name="Kovacs J.A."/>
        </authorList>
    </citation>
    <scope>NUCLEOTIDE SEQUENCE</scope>
    <source>
        <strain evidence="11">2A</strain>
    </source>
</reference>
<feature type="coiled-coil region" evidence="7">
    <location>
        <begin position="317"/>
        <end position="382"/>
    </location>
</feature>
<feature type="transmembrane region" description="Helical" evidence="9">
    <location>
        <begin position="115"/>
        <end position="137"/>
    </location>
</feature>
<feature type="compositionally biased region" description="Low complexity" evidence="8">
    <location>
        <begin position="416"/>
        <end position="426"/>
    </location>
</feature>
<feature type="domain" description="NUDE" evidence="10">
    <location>
        <begin position="316"/>
        <end position="473"/>
    </location>
</feature>
<dbReference type="Gene3D" id="6.10.250.1080">
    <property type="match status" value="1"/>
</dbReference>
<evidence type="ECO:0000256" key="3">
    <source>
        <dbReference type="ARBA" id="ARBA00022490"/>
    </source>
</evidence>
<feature type="region of interest" description="Disordered" evidence="8">
    <location>
        <begin position="535"/>
        <end position="554"/>
    </location>
</feature>
<feature type="transmembrane region" description="Helical" evidence="9">
    <location>
        <begin position="89"/>
        <end position="109"/>
    </location>
</feature>
<dbReference type="Proteomes" id="UP000663699">
    <property type="component" value="Chromosome 14"/>
</dbReference>
<evidence type="ECO:0000256" key="9">
    <source>
        <dbReference type="SAM" id="Phobius"/>
    </source>
</evidence>
<dbReference type="GO" id="GO:0005874">
    <property type="term" value="C:microtubule"/>
    <property type="evidence" value="ECO:0007669"/>
    <property type="project" value="UniProtKB-KW"/>
</dbReference>
<feature type="transmembrane region" description="Helical" evidence="9">
    <location>
        <begin position="46"/>
        <end position="68"/>
    </location>
</feature>
<feature type="region of interest" description="Disordered" evidence="8">
    <location>
        <begin position="405"/>
        <end position="430"/>
    </location>
</feature>
<evidence type="ECO:0000256" key="8">
    <source>
        <dbReference type="SAM" id="MobiDB-lite"/>
    </source>
</evidence>
<evidence type="ECO:0000256" key="2">
    <source>
        <dbReference type="ARBA" id="ARBA00007429"/>
    </source>
</evidence>
<dbReference type="GO" id="GO:0047496">
    <property type="term" value="P:vesicle transport along microtubule"/>
    <property type="evidence" value="ECO:0007669"/>
    <property type="project" value="TreeGrafter"/>
</dbReference>
<keyword evidence="9" id="KW-1133">Transmembrane helix</keyword>
<name>A0A899FYD6_9ASCO</name>
<dbReference type="Pfam" id="PF04880">
    <property type="entry name" value="NUDE_C"/>
    <property type="match status" value="1"/>
</dbReference>
<keyword evidence="12" id="KW-1185">Reference proteome</keyword>
<dbReference type="InterPro" id="IPR008506">
    <property type="entry name" value="SND2/TMEM208"/>
</dbReference>
<dbReference type="GO" id="GO:0005871">
    <property type="term" value="C:kinesin complex"/>
    <property type="evidence" value="ECO:0007669"/>
    <property type="project" value="TreeGrafter"/>
</dbReference>
<dbReference type="EMBL" id="CP054545">
    <property type="protein sequence ID" value="QSL66811.1"/>
    <property type="molecule type" value="Genomic_DNA"/>
</dbReference>
<dbReference type="AlphaFoldDB" id="A0A899FYD6"/>
<dbReference type="GO" id="GO:0051642">
    <property type="term" value="P:centrosome localization"/>
    <property type="evidence" value="ECO:0007669"/>
    <property type="project" value="TreeGrafter"/>
</dbReference>
<dbReference type="OrthoDB" id="5877028at2759"/>
<evidence type="ECO:0000256" key="5">
    <source>
        <dbReference type="ARBA" id="ARBA00023054"/>
    </source>
</evidence>
<proteinExistence type="inferred from homology"/>
<evidence type="ECO:0000256" key="7">
    <source>
        <dbReference type="SAM" id="Coils"/>
    </source>
</evidence>
<evidence type="ECO:0000313" key="11">
    <source>
        <dbReference type="EMBL" id="QSL66811.1"/>
    </source>
</evidence>
<dbReference type="GO" id="GO:0008017">
    <property type="term" value="F:microtubule binding"/>
    <property type="evidence" value="ECO:0007669"/>
    <property type="project" value="InterPro"/>
</dbReference>
<dbReference type="Pfam" id="PF05620">
    <property type="entry name" value="TMEM208_SND2"/>
    <property type="match status" value="1"/>
</dbReference>
<keyword evidence="9" id="KW-0812">Transmembrane</keyword>
<dbReference type="PANTHER" id="PTHR10921">
    <property type="entry name" value="NUCLEAR DISTRIBUTION PROTEIN NUDE HOMOLOG 1"/>
    <property type="match status" value="1"/>
</dbReference>
<evidence type="ECO:0000313" key="12">
    <source>
        <dbReference type="Proteomes" id="UP000663699"/>
    </source>
</evidence>
<feature type="coiled-coil region" evidence="7">
    <location>
        <begin position="190"/>
        <end position="270"/>
    </location>
</feature>
<protein>
    <recommendedName>
        <fullName evidence="10">NUDE domain-containing protein</fullName>
    </recommendedName>
</protein>
<evidence type="ECO:0000259" key="10">
    <source>
        <dbReference type="Pfam" id="PF04880"/>
    </source>
</evidence>
<evidence type="ECO:0000256" key="4">
    <source>
        <dbReference type="ARBA" id="ARBA00022701"/>
    </source>
</evidence>
<keyword evidence="9" id="KW-0472">Membrane</keyword>
<gene>
    <name evidence="11" type="ORF">MERGE_001198</name>
</gene>
<evidence type="ECO:0000256" key="6">
    <source>
        <dbReference type="ARBA" id="ARBA00023212"/>
    </source>
</evidence>
<keyword evidence="3" id="KW-0963">Cytoplasm</keyword>
<sequence>MANASLKKQARKNKATIRTLKIGGILSNLFFISIRLIYYYSSTTKYTFIFYFISCFFSTGLSFLLWSIGSPKPEKNSLYSLEDLSQKGFVEYILYTIYITWAIYFFVAIFTDKAWLLYLIPCFLLLKHFLSIIRLFFIDRYIKMNQKSINKKLYKNALFFPQKMTIFENGRNMSENEYSAYENTHVSLLKDNYSMDIQVYQERCKELEEAVMEARTALDEFKLTSKELEDALEQELEYTEKQYEMLKEENTCLKKEVERWKVKYEEIQLENLASTVAMEEEIEALREAHQLNKSKITDLELTNDAMERKERVVQSSFEELEIKYNKMIEENVFLEAELTSQKSLEIEHQRLKDELRDTQLELSLVKEKLAQAQAEKEEMISRALLLRPARRANISNEKTITSFEDKEKEKISEDLSPSSKPKISASKIKERHIRSHSVRMMQEMSKHVKNLESRLQSCRIFAKPLLLRSRFLEQPVSPSLPSKSIENHEKISNALKSSENLFITPLSESQIRNTSSEPLSKDESLIQHSHEPVTPVSTKIYKPPYTSDTSDASLSKTNQEKIIDQSKNDMVRSFRRLSIKKMILDMNLSKSPKRQIIPSAIPVYSEMSKRRTSGIPQKTSPEKITNNHLRKKNSALELFSNDAQQKVIHMSSITNLSKH</sequence>
<dbReference type="InterPro" id="IPR033494">
    <property type="entry name" value="NUDE"/>
</dbReference>
<evidence type="ECO:0000256" key="1">
    <source>
        <dbReference type="ARBA" id="ARBA00004245"/>
    </source>
</evidence>
<keyword evidence="5 7" id="KW-0175">Coiled coil</keyword>
<dbReference type="GO" id="GO:0007020">
    <property type="term" value="P:microtubule nucleation"/>
    <property type="evidence" value="ECO:0007669"/>
    <property type="project" value="TreeGrafter"/>
</dbReference>
<dbReference type="GO" id="GO:0000776">
    <property type="term" value="C:kinetochore"/>
    <property type="evidence" value="ECO:0007669"/>
    <property type="project" value="TreeGrafter"/>
</dbReference>
<comment type="subcellular location">
    <subcellularLocation>
        <location evidence="1">Cytoplasm</location>
        <location evidence="1">Cytoskeleton</location>
    </subcellularLocation>
</comment>
<dbReference type="InterPro" id="IPR006964">
    <property type="entry name" value="NUDE_dom"/>
</dbReference>
<dbReference type="GO" id="GO:0000132">
    <property type="term" value="P:establishment of mitotic spindle orientation"/>
    <property type="evidence" value="ECO:0007669"/>
    <property type="project" value="TreeGrafter"/>
</dbReference>